<dbReference type="Pfam" id="PF00535">
    <property type="entry name" value="Glycos_transf_2"/>
    <property type="match status" value="1"/>
</dbReference>
<dbReference type="CDD" id="cd00761">
    <property type="entry name" value="Glyco_tranf_GTA_type"/>
    <property type="match status" value="1"/>
</dbReference>
<evidence type="ECO:0000256" key="1">
    <source>
        <dbReference type="SAM" id="Phobius"/>
    </source>
</evidence>
<dbReference type="SUPFAM" id="SSF53448">
    <property type="entry name" value="Nucleotide-diphospho-sugar transferases"/>
    <property type="match status" value="1"/>
</dbReference>
<dbReference type="InterPro" id="IPR029044">
    <property type="entry name" value="Nucleotide-diphossugar_trans"/>
</dbReference>
<dbReference type="PANTHER" id="PTHR43685:SF2">
    <property type="entry name" value="GLYCOSYLTRANSFERASE 2-LIKE DOMAIN-CONTAINING PROTEIN"/>
    <property type="match status" value="1"/>
</dbReference>
<evidence type="ECO:0000313" key="3">
    <source>
        <dbReference type="EMBL" id="MBO6971811.1"/>
    </source>
</evidence>
<dbReference type="AlphaFoldDB" id="A0A9D9BXA2"/>
<evidence type="ECO:0000313" key="4">
    <source>
        <dbReference type="Proteomes" id="UP000668060"/>
    </source>
</evidence>
<dbReference type="Proteomes" id="UP000668060">
    <property type="component" value="Unassembled WGS sequence"/>
</dbReference>
<dbReference type="EMBL" id="JAEPLN010000001">
    <property type="protein sequence ID" value="MBO6971811.1"/>
    <property type="molecule type" value="Genomic_DNA"/>
</dbReference>
<dbReference type="InterPro" id="IPR050834">
    <property type="entry name" value="Glycosyltransf_2"/>
</dbReference>
<sequence>MNNKNSISVICPFHNNEDTIVRAAKSIFDQTLSPNEVIFVNDNSLDRSLEKLTEFLHKNKKQFVIQIISINHSGPGHARNVAIQRSSSNWISFLDADDYWMPEKISNIDKVIRKNEYVNFIAHDEFTQNNKKEIINSKLSQYFDNKAKIPTQIYKRNFLSTSSCTVSKLLVEKYLFDPFLGSCQDYELWLALSSKMKLVFIQKPLCFYDNSLKTSITNSNQTKRLKNLLIVLFRYSKYVSFPLFCFIVSKHLLVFIISFLKK</sequence>
<accession>A0A9D9BXA2</accession>
<dbReference type="InterPro" id="IPR001173">
    <property type="entry name" value="Glyco_trans_2-like"/>
</dbReference>
<proteinExistence type="predicted"/>
<protein>
    <submittedName>
        <fullName evidence="3">Glycosyltransferase</fullName>
    </submittedName>
</protein>
<reference evidence="3" key="1">
    <citation type="journal article" date="2021" name="Front. Mar. Sci.">
        <title>Genomes of Diverse Isolates of Prochlorococcus High-Light-Adapted Clade II in the Western Pacific Ocean.</title>
        <authorList>
            <person name="Yan W."/>
            <person name="Feng X."/>
            <person name="Zhang W."/>
            <person name="Nawaz M.Z."/>
            <person name="Luo T."/>
            <person name="Zhang R."/>
            <person name="Jiao N."/>
        </authorList>
    </citation>
    <scope>NUCLEOTIDE SEQUENCE</scope>
    <source>
        <strain evidence="3">CUG1433</strain>
    </source>
</reference>
<dbReference type="PANTHER" id="PTHR43685">
    <property type="entry name" value="GLYCOSYLTRANSFERASE"/>
    <property type="match status" value="1"/>
</dbReference>
<evidence type="ECO:0000259" key="2">
    <source>
        <dbReference type="Pfam" id="PF00535"/>
    </source>
</evidence>
<feature type="domain" description="Glycosyltransferase 2-like" evidence="2">
    <location>
        <begin position="8"/>
        <end position="139"/>
    </location>
</feature>
<keyword evidence="1" id="KW-0472">Membrane</keyword>
<keyword evidence="1" id="KW-1133">Transmembrane helix</keyword>
<dbReference type="Gene3D" id="3.90.550.10">
    <property type="entry name" value="Spore Coat Polysaccharide Biosynthesis Protein SpsA, Chain A"/>
    <property type="match status" value="1"/>
</dbReference>
<organism evidence="3 4">
    <name type="scientific">Prochlorococcus marinus CUG1433</name>
    <dbReference type="NCBI Taxonomy" id="2774506"/>
    <lineage>
        <taxon>Bacteria</taxon>
        <taxon>Bacillati</taxon>
        <taxon>Cyanobacteriota</taxon>
        <taxon>Cyanophyceae</taxon>
        <taxon>Synechococcales</taxon>
        <taxon>Prochlorococcaceae</taxon>
        <taxon>Prochlorococcus</taxon>
    </lineage>
</organism>
<name>A0A9D9BXA2_PROMR</name>
<keyword evidence="1" id="KW-0812">Transmembrane</keyword>
<gene>
    <name evidence="3" type="ORF">JJ842_07790</name>
</gene>
<comment type="caution">
    <text evidence="3">The sequence shown here is derived from an EMBL/GenBank/DDBJ whole genome shotgun (WGS) entry which is preliminary data.</text>
</comment>
<feature type="transmembrane region" description="Helical" evidence="1">
    <location>
        <begin position="238"/>
        <end position="260"/>
    </location>
</feature>